<dbReference type="RefSeq" id="WP_315697008.1">
    <property type="nucleotide sequence ID" value="NZ_JANSLM010000008.1"/>
</dbReference>
<dbReference type="Gene3D" id="3.50.50.60">
    <property type="entry name" value="FAD/NAD(P)-binding domain"/>
    <property type="match status" value="2"/>
</dbReference>
<evidence type="ECO:0000259" key="6">
    <source>
        <dbReference type="Pfam" id="PF12969"/>
    </source>
</evidence>
<keyword evidence="1" id="KW-0285">Flavoprotein</keyword>
<dbReference type="AlphaFoldDB" id="A0AAP5QAX4"/>
<dbReference type="PRINTS" id="PR00368">
    <property type="entry name" value="FADPNR"/>
</dbReference>
<dbReference type="InterPro" id="IPR036188">
    <property type="entry name" value="FAD/NAD-bd_sf"/>
</dbReference>
<proteinExistence type="predicted"/>
<evidence type="ECO:0000256" key="4">
    <source>
        <dbReference type="SAM" id="SignalP"/>
    </source>
</evidence>
<keyword evidence="2" id="KW-0560">Oxidoreductase</keyword>
<feature type="domain" description="DUF3857" evidence="6">
    <location>
        <begin position="46"/>
        <end position="198"/>
    </location>
</feature>
<evidence type="ECO:0000313" key="8">
    <source>
        <dbReference type="Proteomes" id="UP001246473"/>
    </source>
</evidence>
<gene>
    <name evidence="7" type="ORF">ParKJ_22125</name>
</gene>
<evidence type="ECO:0000256" key="3">
    <source>
        <dbReference type="SAM" id="MobiDB-lite"/>
    </source>
</evidence>
<feature type="compositionally biased region" description="Low complexity" evidence="3">
    <location>
        <begin position="342"/>
        <end position="351"/>
    </location>
</feature>
<feature type="chain" id="PRO_5043002951" evidence="4">
    <location>
        <begin position="21"/>
        <end position="723"/>
    </location>
</feature>
<dbReference type="InterPro" id="IPR023753">
    <property type="entry name" value="FAD/NAD-binding_dom"/>
</dbReference>
<feature type="domain" description="FAD/NAD(P)-binding" evidence="5">
    <location>
        <begin position="413"/>
        <end position="693"/>
    </location>
</feature>
<evidence type="ECO:0000313" key="7">
    <source>
        <dbReference type="EMBL" id="MDT8840126.1"/>
    </source>
</evidence>
<dbReference type="GO" id="GO:0016491">
    <property type="term" value="F:oxidoreductase activity"/>
    <property type="evidence" value="ECO:0007669"/>
    <property type="project" value="UniProtKB-KW"/>
</dbReference>
<dbReference type="Proteomes" id="UP001246473">
    <property type="component" value="Unassembled WGS sequence"/>
</dbReference>
<comment type="caution">
    <text evidence="7">The sequence shown here is derived from an EMBL/GenBank/DDBJ whole genome shotgun (WGS) entry which is preliminary data.</text>
</comment>
<feature type="signal peptide" evidence="4">
    <location>
        <begin position="1"/>
        <end position="20"/>
    </location>
</feature>
<feature type="compositionally biased region" description="Low complexity" evidence="3">
    <location>
        <begin position="297"/>
        <end position="307"/>
    </location>
</feature>
<evidence type="ECO:0000259" key="5">
    <source>
        <dbReference type="Pfam" id="PF07992"/>
    </source>
</evidence>
<evidence type="ECO:0000256" key="2">
    <source>
        <dbReference type="ARBA" id="ARBA00023002"/>
    </source>
</evidence>
<protein>
    <submittedName>
        <fullName evidence="7">FAD-dependent oxidoreductase</fullName>
    </submittedName>
</protein>
<dbReference type="EMBL" id="JANSLM010000008">
    <property type="protein sequence ID" value="MDT8840126.1"/>
    <property type="molecule type" value="Genomic_DNA"/>
</dbReference>
<reference evidence="7" key="1">
    <citation type="submission" date="2022-08" db="EMBL/GenBank/DDBJ databases">
        <authorList>
            <person name="Kim S.-J."/>
        </authorList>
    </citation>
    <scope>NUCLEOTIDE SEQUENCE</scope>
    <source>
        <strain evidence="7">KJ</strain>
    </source>
</reference>
<accession>A0AAP5QAX4</accession>
<keyword evidence="4" id="KW-0732">Signal</keyword>
<dbReference type="InterPro" id="IPR050097">
    <property type="entry name" value="Ferredoxin-NADP_redctase_2"/>
</dbReference>
<feature type="region of interest" description="Disordered" evidence="3">
    <location>
        <begin position="284"/>
        <end position="351"/>
    </location>
</feature>
<dbReference type="InterPro" id="IPR024618">
    <property type="entry name" value="DUF3857"/>
</dbReference>
<sequence>MHSLLIAIVLAITSAPTIYADESGNPGAPSTIENDVHVFVVAEDDDTTVRANTAAGIEDIAQRYIWFDQNVSHVDVLEACAIDRNGGRHPISPGQVRDILEPRAGAATTFQGARLRGVIFPGVGTGSRIRLRFRKTQSIPVVAGQFNYYVEPDRGLVDSQKPIFEWPAAKTLYADARGYVALSPVTNHGCTRYEFDYSREHYDRIETGAVGYATYGDRLMVSTFPDYAAFAASYREPAVDVIANDPSIRDLALSLTRQDVDPRTKAKTLYDWVRRNVRYVSIDVGQSPQSRTRRSTSSRTGTATTRTMWLCTARSSRRSAPPILPLRDPRSKGSNATRTRRSSPPQRSTEATAWLTALLARRRTLQDTRGQRQTLQTRRPMTPKFALGAVTRPTLNTLREKKMSKSLELETVDCLVIGAGVAGLTAAIYLARFRRSIKVVDAGQSRASLIPLSHNCPGYPDGIAGTDLLARLRAQASRYGVSVVAATVQNLSMKEDRTFLALTEPTHIQARKVLLATGVIDVEPAFPGLDDAVHRGLVRHCPICDGYEVIGKKVAVIAQDTEAVKEALFIRTYTADLTLFTLGHSVAFSEEDCQKLKTAGITVIEDGIPALCMEGDSIAALQTRSGKEYEFDTIYSALGDTVRSDLALSLGAAHAPDRTLIVDQHMATSVAGLYAAGDVVHSLDQIAVAFGEAATAATAMHDCLNAEGWVAGDRVLRAGNPED</sequence>
<dbReference type="Gene3D" id="3.10.620.30">
    <property type="match status" value="1"/>
</dbReference>
<dbReference type="PRINTS" id="PR00469">
    <property type="entry name" value="PNDRDTASEII"/>
</dbReference>
<dbReference type="PANTHER" id="PTHR48105">
    <property type="entry name" value="THIOREDOXIN REDUCTASE 1-RELATED-RELATED"/>
    <property type="match status" value="1"/>
</dbReference>
<name>A0AAP5QAX4_9BURK</name>
<dbReference type="SUPFAM" id="SSF51905">
    <property type="entry name" value="FAD/NAD(P)-binding domain"/>
    <property type="match status" value="1"/>
</dbReference>
<dbReference type="Gene3D" id="2.60.40.3140">
    <property type="match status" value="1"/>
</dbReference>
<evidence type="ECO:0000256" key="1">
    <source>
        <dbReference type="ARBA" id="ARBA00022630"/>
    </source>
</evidence>
<dbReference type="Pfam" id="PF07992">
    <property type="entry name" value="Pyr_redox_2"/>
    <property type="match status" value="1"/>
</dbReference>
<organism evidence="7 8">
    <name type="scientific">Paraburkholderia fungorum</name>
    <dbReference type="NCBI Taxonomy" id="134537"/>
    <lineage>
        <taxon>Bacteria</taxon>
        <taxon>Pseudomonadati</taxon>
        <taxon>Pseudomonadota</taxon>
        <taxon>Betaproteobacteria</taxon>
        <taxon>Burkholderiales</taxon>
        <taxon>Burkholderiaceae</taxon>
        <taxon>Paraburkholderia</taxon>
    </lineage>
</organism>
<dbReference type="Pfam" id="PF12969">
    <property type="entry name" value="DUF3857"/>
    <property type="match status" value="1"/>
</dbReference>